<proteinExistence type="predicted"/>
<dbReference type="Proteomes" id="UP000298663">
    <property type="component" value="Unassembled WGS sequence"/>
</dbReference>
<comment type="caution">
    <text evidence="2">The sequence shown here is derived from an EMBL/GenBank/DDBJ whole genome shotgun (WGS) entry which is preliminary data.</text>
</comment>
<dbReference type="AlphaFoldDB" id="A0A4U5MM63"/>
<keyword evidence="1" id="KW-1133">Transmembrane helix</keyword>
<sequence length="118" mass="13874">MTSPFQPYSLAVHRNRIAAGRFQSHQKRWDLYAFAQLITFGLIALCMIGLLLTLILVPFSTKWMSSVKKNIETEARDFNRQSELLWDDLQFIQKQLRTKRSNITPPRRTLRSLRINPL</sequence>
<dbReference type="OrthoDB" id="10639192at2759"/>
<protein>
    <recommendedName>
        <fullName evidence="4">Nematode cuticle collagen N-terminal domain-containing protein</fullName>
    </recommendedName>
</protein>
<reference evidence="2 3" key="1">
    <citation type="journal article" date="2015" name="Genome Biol.">
        <title>Comparative genomics of Steinernema reveals deeply conserved gene regulatory networks.</title>
        <authorList>
            <person name="Dillman A.R."/>
            <person name="Macchietto M."/>
            <person name="Porter C.F."/>
            <person name="Rogers A."/>
            <person name="Williams B."/>
            <person name="Antoshechkin I."/>
            <person name="Lee M.M."/>
            <person name="Goodwin Z."/>
            <person name="Lu X."/>
            <person name="Lewis E.E."/>
            <person name="Goodrich-Blair H."/>
            <person name="Stock S.P."/>
            <person name="Adams B.J."/>
            <person name="Sternberg P.W."/>
            <person name="Mortazavi A."/>
        </authorList>
    </citation>
    <scope>NUCLEOTIDE SEQUENCE [LARGE SCALE GENOMIC DNA]</scope>
    <source>
        <strain evidence="2 3">ALL</strain>
    </source>
</reference>
<evidence type="ECO:0000313" key="3">
    <source>
        <dbReference type="Proteomes" id="UP000298663"/>
    </source>
</evidence>
<name>A0A4U5MM63_STECR</name>
<accession>A0A4U5MM63</accession>
<evidence type="ECO:0000256" key="1">
    <source>
        <dbReference type="SAM" id="Phobius"/>
    </source>
</evidence>
<dbReference type="EMBL" id="AZBU02000007">
    <property type="protein sequence ID" value="TKR70568.1"/>
    <property type="molecule type" value="Genomic_DNA"/>
</dbReference>
<keyword evidence="1" id="KW-0472">Membrane</keyword>
<keyword evidence="3" id="KW-1185">Reference proteome</keyword>
<gene>
    <name evidence="2" type="ORF">L596_022576</name>
</gene>
<reference evidence="2 3" key="2">
    <citation type="journal article" date="2019" name="G3 (Bethesda)">
        <title>Hybrid Assembly of the Genome of the Entomopathogenic Nematode Steinernema carpocapsae Identifies the X-Chromosome.</title>
        <authorList>
            <person name="Serra L."/>
            <person name="Macchietto M."/>
            <person name="Macias-Munoz A."/>
            <person name="McGill C.J."/>
            <person name="Rodriguez I.M."/>
            <person name="Rodriguez B."/>
            <person name="Murad R."/>
            <person name="Mortazavi A."/>
        </authorList>
    </citation>
    <scope>NUCLEOTIDE SEQUENCE [LARGE SCALE GENOMIC DNA]</scope>
    <source>
        <strain evidence="2 3">ALL</strain>
    </source>
</reference>
<organism evidence="2 3">
    <name type="scientific">Steinernema carpocapsae</name>
    <name type="common">Entomopathogenic nematode</name>
    <dbReference type="NCBI Taxonomy" id="34508"/>
    <lineage>
        <taxon>Eukaryota</taxon>
        <taxon>Metazoa</taxon>
        <taxon>Ecdysozoa</taxon>
        <taxon>Nematoda</taxon>
        <taxon>Chromadorea</taxon>
        <taxon>Rhabditida</taxon>
        <taxon>Tylenchina</taxon>
        <taxon>Panagrolaimomorpha</taxon>
        <taxon>Strongyloidoidea</taxon>
        <taxon>Steinernematidae</taxon>
        <taxon>Steinernema</taxon>
    </lineage>
</organism>
<keyword evidence="1" id="KW-0812">Transmembrane</keyword>
<feature type="transmembrane region" description="Helical" evidence="1">
    <location>
        <begin position="31"/>
        <end position="59"/>
    </location>
</feature>
<evidence type="ECO:0000313" key="2">
    <source>
        <dbReference type="EMBL" id="TKR70568.1"/>
    </source>
</evidence>
<evidence type="ECO:0008006" key="4">
    <source>
        <dbReference type="Google" id="ProtNLM"/>
    </source>
</evidence>